<proteinExistence type="predicted"/>
<dbReference type="STRING" id="416870.llmg_1354"/>
<sequence>MEINQLTLEDVREQVENFSLREGIKNVEDNLEFPQLAVQFSGVPEDENSYFNTLYELGNSERTLLLEDVLDKKIDNQNFQNLQKIYIVLQENPKISMNRIVAFMQGMQLLPETSTSEEWLMRRYIHWLEKLKGERAIENGIDQTFKRILTDAIKWGFTYLQPELRLSRENWRTLVWYKSTIINESQRWFIELSLHLGFDVVYIDISKKYPSPNLPVTTYKESKNSAPFPTEKIAILSTVARKASTEFNALINQGSQVIFKPYQFKNANLTSLRLQTTYDELKILGTSNAYVRPAFQAESMLVTIPTLFAKVNGLLSNEADYWQQLKDIKNNNQNSSLIYEFPIIPKPQDSKKLSIQREYAQEYAEYREYIFNADFTANSLIESMFWPYNKLPTGAQLALANNIVQFTEKSNVILKYQENQELLKAHLFSTLLKIPDTWMKHFQATDYPKKVPKIIAFLSDEVEFTREDAILLSFMNRMGFDIILYNPLGQNDIENFISEDTFDIHWLENLKSISISEMLTYTGKKKTGFLNLFN</sequence>
<reference evidence="2" key="2">
    <citation type="submission" date="2005-04" db="EMBL/GenBank/DDBJ databases">
        <title>The complete DNA sequence of the lactococcal sexfactor.</title>
        <authorList>
            <person name="Shearman C."/>
            <person name="Wegmann U."/>
            <person name="Godon J.-J."/>
            <person name="Jury K."/>
            <person name="Pillidge C."/>
            <person name="Gasson M."/>
        </authorList>
    </citation>
    <scope>NUCLEOTIDE SEQUENCE</scope>
    <source>
        <strain evidence="2">MG1363</strain>
        <plasmid evidence="2">pFI430</plasmid>
    </source>
</reference>
<reference evidence="2" key="1">
    <citation type="journal article" date="1995" name="Int. Dairy J.">
        <title>Characterization and exploitation of conjugation in Lactococcus lactis.</title>
        <authorList>
            <person name="Gasson M."/>
            <person name="Godon J.-J."/>
            <person name="Chris P."/>
            <person name="Eaton T."/>
            <person name="Jury K."/>
            <person name="Shearman C."/>
        </authorList>
    </citation>
    <scope>NUCLEOTIDE SEQUENCE</scope>
    <source>
        <strain evidence="2">MG1363</strain>
        <plasmid evidence="2">pFI430</plasmid>
    </source>
</reference>
<organism evidence="3 4">
    <name type="scientific">Lactococcus lactis subsp. cremoris (strain MG1363)</name>
    <dbReference type="NCBI Taxonomy" id="416870"/>
    <lineage>
        <taxon>Bacteria</taxon>
        <taxon>Bacillati</taxon>
        <taxon>Bacillota</taxon>
        <taxon>Bacilli</taxon>
        <taxon>Lactobacillales</taxon>
        <taxon>Streptococcaceae</taxon>
        <taxon>Lactococcus</taxon>
        <taxon>Lactococcus cremoris subsp. cremoris</taxon>
    </lineage>
</organism>
<evidence type="ECO:0000313" key="3">
    <source>
        <dbReference type="EMBL" id="CAL97944.1"/>
    </source>
</evidence>
<dbReference type="eggNOG" id="ENOG502Z9CR">
    <property type="taxonomic scope" value="Bacteria"/>
</dbReference>
<dbReference type="KEGG" id="llm:llmg_1354"/>
<dbReference type="EMBL" id="DQ011112">
    <property type="protein sequence ID" value="AAY64127.1"/>
    <property type="molecule type" value="Genomic_DNA"/>
</dbReference>
<dbReference type="Proteomes" id="UP000000364">
    <property type="component" value="Chromosome"/>
</dbReference>
<reference evidence="3 4" key="3">
    <citation type="journal article" date="2007" name="J. Bacteriol.">
        <title>The complete genome sequence of the lactic acid bacterial paradigm Lactococcus lactis subsp. cremoris MG1363.</title>
        <authorList>
            <person name="Wegmann U."/>
            <person name="O'Connell-Motherway M."/>
            <person name="Zomer A."/>
            <person name="Buist G."/>
            <person name="Shearman C."/>
            <person name="Canchaya C."/>
            <person name="Ventura M."/>
            <person name="Goesmann A."/>
            <person name="Gasson M.J."/>
            <person name="Kuipers O.P."/>
            <person name="van Sinderen D."/>
            <person name="Kok J."/>
        </authorList>
    </citation>
    <scope>NUCLEOTIDE SEQUENCE [LARGE SCALE GENOMIC DNA]</scope>
    <source>
        <strain evidence="3 4">MG1363</strain>
    </source>
</reference>
<dbReference type="RefSeq" id="WP_011835225.1">
    <property type="nucleotide sequence ID" value="NC_025249.1"/>
</dbReference>
<protein>
    <submittedName>
        <fullName evidence="2">ORF52</fullName>
    </submittedName>
</protein>
<evidence type="ECO:0000313" key="4">
    <source>
        <dbReference type="Proteomes" id="UP000000364"/>
    </source>
</evidence>
<gene>
    <name evidence="3" type="ordered locus">llmg_1354</name>
</gene>
<feature type="domain" description="Putative component of 'biosynthetic module'" evidence="1">
    <location>
        <begin position="276"/>
        <end position="503"/>
    </location>
</feature>
<dbReference type="AlphaFoldDB" id="A2RKX8"/>
<accession>A2RKX8</accession>
<dbReference type="Pfam" id="PF14266">
    <property type="entry name" value="YceG_bac"/>
    <property type="match status" value="2"/>
</dbReference>
<dbReference type="HOGENOM" id="CLU_021403_1_0_9"/>
<geneLocation type="plasmid" evidence="2">
    <name>pFI430</name>
</geneLocation>
<keyword evidence="2" id="KW-0614">Plasmid</keyword>
<evidence type="ECO:0000313" key="2">
    <source>
        <dbReference type="EMBL" id="AAY64127.1"/>
    </source>
</evidence>
<feature type="domain" description="Putative component of 'biosynthetic module'" evidence="1">
    <location>
        <begin position="15"/>
        <end position="251"/>
    </location>
</feature>
<name>A2RKX8_LACLM</name>
<dbReference type="InterPro" id="IPR025647">
    <property type="entry name" value="YceG_bac"/>
</dbReference>
<dbReference type="EMBL" id="AM406671">
    <property type="protein sequence ID" value="CAL97944.1"/>
    <property type="molecule type" value="Genomic_DNA"/>
</dbReference>
<evidence type="ECO:0000259" key="1">
    <source>
        <dbReference type="Pfam" id="PF14266"/>
    </source>
</evidence>